<dbReference type="STRING" id="5762.D2VC04"/>
<name>D2VC04_NAEGR</name>
<dbReference type="eggNOG" id="KOG2116">
    <property type="taxonomic scope" value="Eukaryota"/>
</dbReference>
<dbReference type="InterPro" id="IPR036412">
    <property type="entry name" value="HAD-like_sf"/>
</dbReference>
<feature type="domain" description="LNS2/PITP" evidence="3">
    <location>
        <begin position="712"/>
        <end position="868"/>
    </location>
</feature>
<dbReference type="KEGG" id="ngr:NAEGRDRAFT_66400"/>
<evidence type="ECO:0000256" key="1">
    <source>
        <dbReference type="ARBA" id="ARBA00005476"/>
    </source>
</evidence>
<dbReference type="SUPFAM" id="SSF56784">
    <property type="entry name" value="HAD-like"/>
    <property type="match status" value="1"/>
</dbReference>
<evidence type="ECO:0000313" key="4">
    <source>
        <dbReference type="EMBL" id="EFC45569.1"/>
    </source>
</evidence>
<dbReference type="FunCoup" id="D2VC04">
    <property type="interactions" value="232"/>
</dbReference>
<sequence>MTTLITGLFSGMNNATDLASGAIDVVVVEQPDGSYKCTPFHVRFGRLKVLRSKEKVIRIMINDKLTELCMKIGEAGEAYFVHEANGPVDRDLVCSPIDDVGIGSSIFSPSDKSLTSNTMNNEISLVGVDSFTSLDQSSSLPSSSSTSSLLTLSLQSPNNNNINNNNNTTTTSNTSSINNNGVAMTSTTTMDQAYFKPIRQTSPVGSPNLTVSPIMNSPYLHPTVGNTFDIDEEIIHEKFIPIINDSLIHEMSELDLEREKKRMDGITTSGMLNGTPSPPPGIPSSSLNNSTIIDSNNTSATTTTTNIPTTLNNLTTNGTITTATATTTDLSSTATNNGTIPPKKSGWGWAGISSWFGFKTENDEFQGIKTKGNNEFVEQQFLEVMAKHYNYDAVSGRYINSPVNSPIKSKPTTFPTSESSNNLNIPRNDSCKNLISDTTTSDDEISYDPFTSSEHLENVNSNENVKLNDDTTDEEDEDEEQMINYHSDNETNLSSLKPSLPPHMTQRSTPRKHFELSVPTTNCSKSAPGSSNFDELFQEHQLTKMKRLISPPSPKPNKIETSNNSESIVVTTPLEENTTPLITTPNLIAITPNTQSSTHLADPNLQKKNENTYWKWFWSRPGSGSTNSVSAVNPTTTQINNEVNRVNNQPQVFDPTGEFRVLKKSLKPTSDELKSLGLKDGKNEIKFLVTSRILGTQEVNAYIYFWKYSDKIVISDVDGTITKSDALGHILPMLGQDWSHSGIGKLYSKIAENGYRILYLTSRSIIQSGSTKRYIFTLQQEDAMLPEGPVVMSPDRLFAALHREVILKKPEEFKKAALSDVLELFPQDSNPFFAGFGNRVNDQISYSFVGVPDHKIFTINPTGLIQVYGISHDSYWNIYKLVDEMFPDLKQKVDEPSTSEFNSFSFWRMPIQSAADFK</sequence>
<feature type="compositionally biased region" description="Polar residues" evidence="2">
    <location>
        <begin position="449"/>
        <end position="465"/>
    </location>
</feature>
<keyword evidence="5" id="KW-1185">Reference proteome</keyword>
<dbReference type="OrthoDB" id="4567at2759"/>
<evidence type="ECO:0000259" key="3">
    <source>
        <dbReference type="SMART" id="SM00775"/>
    </source>
</evidence>
<feature type="compositionally biased region" description="Acidic residues" evidence="2">
    <location>
        <begin position="470"/>
        <end position="481"/>
    </location>
</feature>
<feature type="region of interest" description="Disordered" evidence="2">
    <location>
        <begin position="136"/>
        <end position="180"/>
    </location>
</feature>
<dbReference type="PANTHER" id="PTHR12181:SF12">
    <property type="entry name" value="PHOSPHATIDATE PHOSPHATASE"/>
    <property type="match status" value="1"/>
</dbReference>
<organism evidence="5">
    <name type="scientific">Naegleria gruberi</name>
    <name type="common">Amoeba</name>
    <dbReference type="NCBI Taxonomy" id="5762"/>
    <lineage>
        <taxon>Eukaryota</taxon>
        <taxon>Discoba</taxon>
        <taxon>Heterolobosea</taxon>
        <taxon>Tetramitia</taxon>
        <taxon>Eutetramitia</taxon>
        <taxon>Vahlkampfiidae</taxon>
        <taxon>Naegleria</taxon>
    </lineage>
</organism>
<feature type="compositionally biased region" description="Polar residues" evidence="2">
    <location>
        <begin position="484"/>
        <end position="497"/>
    </location>
</feature>
<protein>
    <submittedName>
        <fullName evidence="4">Predicted protein</fullName>
    </submittedName>
</protein>
<feature type="compositionally biased region" description="Polar residues" evidence="2">
    <location>
        <begin position="518"/>
        <end position="531"/>
    </location>
</feature>
<gene>
    <name evidence="4" type="ORF">NAEGRDRAFT_66400</name>
</gene>
<feature type="compositionally biased region" description="Polar residues" evidence="2">
    <location>
        <begin position="406"/>
        <end position="439"/>
    </location>
</feature>
<dbReference type="InterPro" id="IPR026058">
    <property type="entry name" value="LIPIN"/>
</dbReference>
<comment type="similarity">
    <text evidence="1">Belongs to the lipin family.</text>
</comment>
<dbReference type="AlphaFoldDB" id="D2VC04"/>
<dbReference type="InterPro" id="IPR031315">
    <property type="entry name" value="LNS2/PITP"/>
</dbReference>
<evidence type="ECO:0000256" key="2">
    <source>
        <dbReference type="SAM" id="MobiDB-lite"/>
    </source>
</evidence>
<dbReference type="Pfam" id="PF08235">
    <property type="entry name" value="LNS2"/>
    <property type="match status" value="1"/>
</dbReference>
<dbReference type="InterPro" id="IPR007651">
    <property type="entry name" value="Lipin_N"/>
</dbReference>
<dbReference type="SMART" id="SM00775">
    <property type="entry name" value="LNS2"/>
    <property type="match status" value="1"/>
</dbReference>
<dbReference type="GO" id="GO:0008195">
    <property type="term" value="F:phosphatidate phosphatase activity"/>
    <property type="evidence" value="ECO:0007669"/>
    <property type="project" value="TreeGrafter"/>
</dbReference>
<dbReference type="EMBL" id="GG738862">
    <property type="protein sequence ID" value="EFC45569.1"/>
    <property type="molecule type" value="Genomic_DNA"/>
</dbReference>
<dbReference type="VEuPathDB" id="AmoebaDB:NAEGRDRAFT_66400"/>
<reference evidence="4 5" key="1">
    <citation type="journal article" date="2010" name="Cell">
        <title>The genome of Naegleria gruberi illuminates early eukaryotic versatility.</title>
        <authorList>
            <person name="Fritz-Laylin L.K."/>
            <person name="Prochnik S.E."/>
            <person name="Ginger M.L."/>
            <person name="Dacks J.B."/>
            <person name="Carpenter M.L."/>
            <person name="Field M.C."/>
            <person name="Kuo A."/>
            <person name="Paredez A."/>
            <person name="Chapman J."/>
            <person name="Pham J."/>
            <person name="Shu S."/>
            <person name="Neupane R."/>
            <person name="Cipriano M."/>
            <person name="Mancuso J."/>
            <person name="Tu H."/>
            <person name="Salamov A."/>
            <person name="Lindquist E."/>
            <person name="Shapiro H."/>
            <person name="Lucas S."/>
            <person name="Grigoriev I.V."/>
            <person name="Cande W.Z."/>
            <person name="Fulton C."/>
            <person name="Rokhsar D.S."/>
            <person name="Dawson S.C."/>
        </authorList>
    </citation>
    <scope>NUCLEOTIDE SEQUENCE [LARGE SCALE GENOMIC DNA]</scope>
    <source>
        <strain evidence="4 5">NEG-M</strain>
    </source>
</reference>
<feature type="region of interest" description="Disordered" evidence="2">
    <location>
        <begin position="406"/>
        <end position="531"/>
    </location>
</feature>
<dbReference type="Pfam" id="PF04571">
    <property type="entry name" value="Lipin_N"/>
    <property type="match status" value="1"/>
</dbReference>
<dbReference type="GeneID" id="8858767"/>
<dbReference type="InParanoid" id="D2VC04"/>
<accession>D2VC04</accession>
<evidence type="ECO:0000313" key="5">
    <source>
        <dbReference type="Proteomes" id="UP000006671"/>
    </source>
</evidence>
<dbReference type="RefSeq" id="XP_002678313.1">
    <property type="nucleotide sequence ID" value="XM_002678267.1"/>
</dbReference>
<dbReference type="InterPro" id="IPR013209">
    <property type="entry name" value="LNS2"/>
</dbReference>
<dbReference type="Proteomes" id="UP000006671">
    <property type="component" value="Unassembled WGS sequence"/>
</dbReference>
<dbReference type="PANTHER" id="PTHR12181">
    <property type="entry name" value="LIPIN"/>
    <property type="match status" value="1"/>
</dbReference>
<proteinExistence type="inferred from homology"/>